<dbReference type="SUPFAM" id="SSF52540">
    <property type="entry name" value="P-loop containing nucleoside triphosphate hydrolases"/>
    <property type="match status" value="2"/>
</dbReference>
<evidence type="ECO:0000313" key="16">
    <source>
        <dbReference type="EMBL" id="KAJ2000877.1"/>
    </source>
</evidence>
<dbReference type="InterPro" id="IPR003439">
    <property type="entry name" value="ABC_transporter-like_ATP-bd"/>
</dbReference>
<dbReference type="Gene3D" id="1.20.1560.10">
    <property type="entry name" value="ABC transporter type 1, transmembrane domain"/>
    <property type="match status" value="2"/>
</dbReference>
<evidence type="ECO:0000256" key="5">
    <source>
        <dbReference type="ARBA" id="ARBA00022737"/>
    </source>
</evidence>
<proteinExistence type="inferred from homology"/>
<dbReference type="Gene3D" id="3.40.50.300">
    <property type="entry name" value="P-loop containing nucleotide triphosphate hydrolases"/>
    <property type="match status" value="2"/>
</dbReference>
<keyword evidence="7" id="KW-0067">ATP-binding</keyword>
<feature type="transmembrane region" description="Helical" evidence="13">
    <location>
        <begin position="840"/>
        <end position="857"/>
    </location>
</feature>
<dbReference type="GO" id="GO:0005743">
    <property type="term" value="C:mitochondrial inner membrane"/>
    <property type="evidence" value="ECO:0007669"/>
    <property type="project" value="TreeGrafter"/>
</dbReference>
<feature type="domain" description="ABC transporter" evidence="14">
    <location>
        <begin position="1123"/>
        <end position="1359"/>
    </location>
</feature>
<feature type="region of interest" description="Disordered" evidence="12">
    <location>
        <begin position="1"/>
        <end position="44"/>
    </location>
</feature>
<feature type="domain" description="ABC transmembrane type-1" evidence="15">
    <location>
        <begin position="103"/>
        <end position="398"/>
    </location>
</feature>
<keyword evidence="10 13" id="KW-0472">Membrane</keyword>
<keyword evidence="9 13" id="KW-1133">Transmembrane helix</keyword>
<dbReference type="InterPro" id="IPR036640">
    <property type="entry name" value="ABC1_TM_sf"/>
</dbReference>
<feature type="transmembrane region" description="Helical" evidence="13">
    <location>
        <begin position="919"/>
        <end position="937"/>
    </location>
</feature>
<reference evidence="16" key="1">
    <citation type="submission" date="2022-07" db="EMBL/GenBank/DDBJ databases">
        <title>Phylogenomic reconstructions and comparative analyses of Kickxellomycotina fungi.</title>
        <authorList>
            <person name="Reynolds N.K."/>
            <person name="Stajich J.E."/>
            <person name="Barry K."/>
            <person name="Grigoriev I.V."/>
            <person name="Crous P."/>
            <person name="Smith M.E."/>
        </authorList>
    </citation>
    <scope>NUCLEOTIDE SEQUENCE</scope>
    <source>
        <strain evidence="16">IMI 214461</strain>
    </source>
</reference>
<keyword evidence="3" id="KW-0813">Transport</keyword>
<dbReference type="GO" id="GO:0015421">
    <property type="term" value="F:ABC-type oligopeptide transporter activity"/>
    <property type="evidence" value="ECO:0007669"/>
    <property type="project" value="TreeGrafter"/>
</dbReference>
<evidence type="ECO:0000256" key="10">
    <source>
        <dbReference type="ARBA" id="ARBA00023136"/>
    </source>
</evidence>
<dbReference type="InterPro" id="IPR039421">
    <property type="entry name" value="Type_1_exporter"/>
</dbReference>
<evidence type="ECO:0000256" key="12">
    <source>
        <dbReference type="SAM" id="MobiDB-lite"/>
    </source>
</evidence>
<dbReference type="FunFam" id="3.40.50.300:FF:000066">
    <property type="entry name" value="ABC transporter B family member 1"/>
    <property type="match status" value="1"/>
</dbReference>
<dbReference type="GO" id="GO:0005886">
    <property type="term" value="C:plasma membrane"/>
    <property type="evidence" value="ECO:0007669"/>
    <property type="project" value="UniProtKB-SubCell"/>
</dbReference>
<evidence type="ECO:0000259" key="15">
    <source>
        <dbReference type="PROSITE" id="PS50929"/>
    </source>
</evidence>
<evidence type="ECO:0000256" key="4">
    <source>
        <dbReference type="ARBA" id="ARBA00022692"/>
    </source>
</evidence>
<dbReference type="GO" id="GO:0016887">
    <property type="term" value="F:ATP hydrolysis activity"/>
    <property type="evidence" value="ECO:0007669"/>
    <property type="project" value="InterPro"/>
</dbReference>
<dbReference type="FunFam" id="1.20.1560.10:FF:000018">
    <property type="entry name" value="ATP-binding cassette subfamily B member 11"/>
    <property type="match status" value="1"/>
</dbReference>
<feature type="transmembrane region" description="Helical" evidence="13">
    <location>
        <begin position="796"/>
        <end position="820"/>
    </location>
</feature>
<evidence type="ECO:0000256" key="6">
    <source>
        <dbReference type="ARBA" id="ARBA00022741"/>
    </source>
</evidence>
<feature type="domain" description="ABC transmembrane type-1" evidence="15">
    <location>
        <begin position="801"/>
        <end position="1086"/>
    </location>
</feature>
<dbReference type="SUPFAM" id="SSF90123">
    <property type="entry name" value="ABC transporter transmembrane region"/>
    <property type="match status" value="2"/>
</dbReference>
<feature type="transmembrane region" description="Helical" evidence="13">
    <location>
        <begin position="256"/>
        <end position="277"/>
    </location>
</feature>
<evidence type="ECO:0000256" key="7">
    <source>
        <dbReference type="ARBA" id="ARBA00022840"/>
    </source>
</evidence>
<dbReference type="PROSITE" id="PS50929">
    <property type="entry name" value="ABC_TM1F"/>
    <property type="match status" value="2"/>
</dbReference>
<feature type="domain" description="ABC transporter" evidence="14">
    <location>
        <begin position="434"/>
        <end position="672"/>
    </location>
</feature>
<dbReference type="EMBL" id="JANBQF010000475">
    <property type="protein sequence ID" value="KAJ2000877.1"/>
    <property type="molecule type" value="Genomic_DNA"/>
</dbReference>
<evidence type="ECO:0000313" key="17">
    <source>
        <dbReference type="Proteomes" id="UP001150907"/>
    </source>
</evidence>
<feature type="transmembrane region" description="Helical" evidence="13">
    <location>
        <begin position="943"/>
        <end position="960"/>
    </location>
</feature>
<dbReference type="FunFam" id="3.40.50.300:FF:000479">
    <property type="entry name" value="Multidrug resistance protein 1A"/>
    <property type="match status" value="1"/>
</dbReference>
<evidence type="ECO:0000256" key="9">
    <source>
        <dbReference type="ARBA" id="ARBA00022989"/>
    </source>
</evidence>
<keyword evidence="5" id="KW-0677">Repeat</keyword>
<comment type="caution">
    <text evidence="16">The sequence shown here is derived from an EMBL/GenBank/DDBJ whole genome shotgun (WGS) entry which is preliminary data.</text>
</comment>
<gene>
    <name evidence="16" type="ORF">H4R26_004410</name>
</gene>
<feature type="transmembrane region" description="Helical" evidence="13">
    <location>
        <begin position="333"/>
        <end position="358"/>
    </location>
</feature>
<feature type="transmembrane region" description="Helical" evidence="13">
    <location>
        <begin position="1025"/>
        <end position="1045"/>
    </location>
</feature>
<evidence type="ECO:0000256" key="13">
    <source>
        <dbReference type="SAM" id="Phobius"/>
    </source>
</evidence>
<protein>
    <submittedName>
        <fullName evidence="16">Uncharacterized protein</fullName>
    </submittedName>
</protein>
<dbReference type="InterPro" id="IPR027417">
    <property type="entry name" value="P-loop_NTPase"/>
</dbReference>
<feature type="compositionally biased region" description="Polar residues" evidence="12">
    <location>
        <begin position="21"/>
        <end position="30"/>
    </location>
</feature>
<dbReference type="Proteomes" id="UP001150907">
    <property type="component" value="Unassembled WGS sequence"/>
</dbReference>
<feature type="transmembrane region" description="Helical" evidence="13">
    <location>
        <begin position="231"/>
        <end position="250"/>
    </location>
</feature>
<comment type="similarity">
    <text evidence="2">Belongs to the ABC transporter superfamily. ABCB family. Multidrug resistance exporter (TC 3.A.1.201) subfamily.</text>
</comment>
<keyword evidence="17" id="KW-1185">Reference proteome</keyword>
<dbReference type="InterPro" id="IPR011527">
    <property type="entry name" value="ABC1_TM_dom"/>
</dbReference>
<dbReference type="CDD" id="cd03249">
    <property type="entry name" value="ABC_MTABC3_MDL1_MDL2"/>
    <property type="match status" value="2"/>
</dbReference>
<keyword evidence="8" id="KW-1278">Translocase</keyword>
<dbReference type="Pfam" id="PF00664">
    <property type="entry name" value="ABC_membrane"/>
    <property type="match status" value="2"/>
</dbReference>
<dbReference type="GO" id="GO:0005524">
    <property type="term" value="F:ATP binding"/>
    <property type="evidence" value="ECO:0007669"/>
    <property type="project" value="UniProtKB-KW"/>
</dbReference>
<dbReference type="OrthoDB" id="6500128at2759"/>
<dbReference type="Pfam" id="PF00005">
    <property type="entry name" value="ABC_tran"/>
    <property type="match status" value="2"/>
</dbReference>
<dbReference type="GO" id="GO:0090374">
    <property type="term" value="P:oligopeptide export from mitochondrion"/>
    <property type="evidence" value="ECO:0007669"/>
    <property type="project" value="TreeGrafter"/>
</dbReference>
<feature type="transmembrane region" description="Helical" evidence="13">
    <location>
        <begin position="157"/>
        <end position="177"/>
    </location>
</feature>
<feature type="transmembrane region" description="Helical" evidence="13">
    <location>
        <begin position="370"/>
        <end position="390"/>
    </location>
</feature>
<evidence type="ECO:0000256" key="11">
    <source>
        <dbReference type="ARBA" id="ARBA00023180"/>
    </source>
</evidence>
<dbReference type="CDD" id="cd18577">
    <property type="entry name" value="ABC_6TM_Pgp_ABCB1_D1_like"/>
    <property type="match status" value="1"/>
</dbReference>
<dbReference type="PANTHER" id="PTHR43394:SF27">
    <property type="entry name" value="ATP-DEPENDENT TRANSLOCASE ABCB1-LIKE"/>
    <property type="match status" value="1"/>
</dbReference>
<dbReference type="PANTHER" id="PTHR43394">
    <property type="entry name" value="ATP-DEPENDENT PERMEASE MDL1, MITOCHONDRIAL"/>
    <property type="match status" value="1"/>
</dbReference>
<keyword evidence="4 13" id="KW-0812">Transmembrane</keyword>
<feature type="region of interest" description="Disordered" evidence="12">
    <location>
        <begin position="681"/>
        <end position="705"/>
    </location>
</feature>
<evidence type="ECO:0000256" key="8">
    <source>
        <dbReference type="ARBA" id="ARBA00022967"/>
    </source>
</evidence>
<evidence type="ECO:0000256" key="1">
    <source>
        <dbReference type="ARBA" id="ARBA00004651"/>
    </source>
</evidence>
<evidence type="ECO:0000256" key="3">
    <source>
        <dbReference type="ARBA" id="ARBA00022448"/>
    </source>
</evidence>
<organism evidence="16 17">
    <name type="scientific">Coemansia thaxteri</name>
    <dbReference type="NCBI Taxonomy" id="2663907"/>
    <lineage>
        <taxon>Eukaryota</taxon>
        <taxon>Fungi</taxon>
        <taxon>Fungi incertae sedis</taxon>
        <taxon>Zoopagomycota</taxon>
        <taxon>Kickxellomycotina</taxon>
        <taxon>Kickxellomycetes</taxon>
        <taxon>Kickxellales</taxon>
        <taxon>Kickxellaceae</taxon>
        <taxon>Coemansia</taxon>
    </lineage>
</organism>
<dbReference type="SMART" id="SM00382">
    <property type="entry name" value="AAA"/>
    <property type="match status" value="2"/>
</dbReference>
<comment type="subcellular location">
    <subcellularLocation>
        <location evidence="1">Cell membrane</location>
        <topology evidence="1">Multi-pass membrane protein</topology>
    </subcellularLocation>
</comment>
<keyword evidence="6" id="KW-0547">Nucleotide-binding</keyword>
<dbReference type="CDD" id="cd18578">
    <property type="entry name" value="ABC_6TM_Pgp_ABCB1_D2_like"/>
    <property type="match status" value="1"/>
</dbReference>
<dbReference type="PROSITE" id="PS50893">
    <property type="entry name" value="ABC_TRANSPORTER_2"/>
    <property type="match status" value="2"/>
</dbReference>
<dbReference type="InterPro" id="IPR003593">
    <property type="entry name" value="AAA+_ATPase"/>
</dbReference>
<dbReference type="InterPro" id="IPR017871">
    <property type="entry name" value="ABC_transporter-like_CS"/>
</dbReference>
<feature type="transmembrane region" description="Helical" evidence="13">
    <location>
        <begin position="100"/>
        <end position="123"/>
    </location>
</feature>
<evidence type="ECO:0000259" key="14">
    <source>
        <dbReference type="PROSITE" id="PS50893"/>
    </source>
</evidence>
<sequence length="1366" mass="148204">MLAEKPEASMSSDTPFVGEADSSSTSNVAEKTTDRGGLPGEDKLDDLAEAATGAIVKGPGLFGGLFGRKKAPKAKKPKEEKPPMVSILQLFRFSDPLDRLLLAIGTVMACAAGTTMPLMTVIFSELAGVFLAFGENDGVNDPASRDYLDHETRKYCLYFLALGLGMWVVAGIQKLTYSIASERMSKRLRERFYTSVLSQDVGWFDGLSTGELTTRISGDVNLMQEGTGEKFSFVIQYVSTFFTGIIIAFAKGWRLTLVVLAALPVLVLATSLMGMLMSKNAAGGQDSYADAGGVADEVLSSIKTVMAFGGMNRELERYKEKLAKAKAAGLRKAWVLGAGMGFIMFSIYGVYALGFWYGGKLAREKIMDPATVLNVFFSLIVGGFSLGNAAPSISSIAGARGAAVKVYQIIDRKSPINPVDTETGLSAENITGEIELNNVNFRYPTRPDVQVLDGFSIHVRAGQKVALVGESGCGKSTMIGLVERFYDVESGDVMIDGVNVRDYNVRSLRQQIGVIMQMPVLFGYTIYQNIVWGATGEPPTREQVEQACRDANAHDFIMDLPDGYDTLCGERGALLSGGQKQRIAIARALVRNPKILLLDEATSALDTAAERIVQEALDRASANRTTITVAHRLSTIRDSDVIYVIANGRVQEFGSHEELIAQAGAYSRLVEAQHLRQELDSSVAKAVAGDSPETPPNPDIEPGSPSAAEVAAIINAQAIGVSAVDSRTETRRSFLQRLSVQRSNTVHSVDGTADETAIAKADVDEEEAKKLLDKQMQRRGLSALPRLIKMNRQHTGLFIPATIFTVIDGASFPCFSIVFARMLVAMAIKDFDQQKHEVNLYAGLFFMFACVVFFAIGGRNMLFGRAGENITFNLRYDVFRAMMRQDAAYFDRKENGTGALTSRLATEAADINRCIGESFPAFIAGIASLTAGIIIAFTFDWRLTLVILGTLPFLTLAFYFEGKSVYVTTKAMKGSYEKASQEASETVSNIRTVATLTRELTFIEKFKNNSVGPYRKAIKNHYVSAVGYGFAQSTMFLVYCLAFFVGSRFVLNKNITVKDMFSVMYSIVFSAFALGLMAQQSSVFTKALIASEKLLATLESVPAIDADSEEGIKVAYDDVVGDIALDGVRFSYPTRPKATILRGVSLDVSPGKTIALVGPSGSGKSTVVALIQRLYDVLAGSVSVEKTDVRQWNVASLRSNLALVGQEPVLFDYSISENIAYGRPGATQMEIEVAAKQANIHKFVTEQPDGYNTRIGQSGGQLSGGQKQRIAIARALIRNPKILLLDEASSALDSKSEKSVQEALDKASEGRTTITIAHRLSTIQNADQIVVFRQGRIVECGTHEELVAQKGLYSLLVTQQSLQITH</sequence>
<evidence type="ECO:0000256" key="2">
    <source>
        <dbReference type="ARBA" id="ARBA00007577"/>
    </source>
</evidence>
<accession>A0A9W8BHC7</accession>
<keyword evidence="11" id="KW-0325">Glycoprotein</keyword>
<dbReference type="PROSITE" id="PS00211">
    <property type="entry name" value="ABC_TRANSPORTER_1"/>
    <property type="match status" value="2"/>
</dbReference>
<name>A0A9W8BHC7_9FUNG</name>
<feature type="transmembrane region" description="Helical" evidence="13">
    <location>
        <begin position="1060"/>
        <end position="1078"/>
    </location>
</feature>